<proteinExistence type="predicted"/>
<dbReference type="EMBL" id="SFCI01000215">
    <property type="protein sequence ID" value="TFY81402.1"/>
    <property type="molecule type" value="Genomic_DNA"/>
</dbReference>
<reference evidence="1 2" key="1">
    <citation type="submission" date="2019-02" db="EMBL/GenBank/DDBJ databases">
        <title>Genome sequencing of the rare red list fungi Hericium alpestre (H. flagellum).</title>
        <authorList>
            <person name="Buettner E."/>
            <person name="Kellner H."/>
        </authorList>
    </citation>
    <scope>NUCLEOTIDE SEQUENCE [LARGE SCALE GENOMIC DNA]</scope>
    <source>
        <strain evidence="1 2">DSM 108284</strain>
    </source>
</reference>
<dbReference type="Proteomes" id="UP000298061">
    <property type="component" value="Unassembled WGS sequence"/>
</dbReference>
<gene>
    <name evidence="1" type="ORF">EWM64_g2601</name>
</gene>
<dbReference type="Gene3D" id="3.60.130.30">
    <property type="match status" value="1"/>
</dbReference>
<keyword evidence="2" id="KW-1185">Reference proteome</keyword>
<comment type="caution">
    <text evidence="1">The sequence shown here is derived from an EMBL/GenBank/DDBJ whole genome shotgun (WGS) entry which is preliminary data.</text>
</comment>
<accession>A0A4Z0A2Y7</accession>
<evidence type="ECO:0000313" key="1">
    <source>
        <dbReference type="EMBL" id="TFY81402.1"/>
    </source>
</evidence>
<dbReference type="AlphaFoldDB" id="A0A4Z0A2Y7"/>
<dbReference type="OrthoDB" id="3202607at2759"/>
<dbReference type="STRING" id="135208.A0A4Z0A2Y7"/>
<name>A0A4Z0A2Y7_9AGAM</name>
<protein>
    <submittedName>
        <fullName evidence="1">Uncharacterized protein</fullName>
    </submittedName>
</protein>
<sequence>MKVNATDASMNYKVTNRAYTARHLDALSPAQWEHFELDARGFKYFAWCGSIAYVILDNKDCIIAVLVPPLLEDDHCPDEEHWMSTMEHVGELFESKHEAAGGLSQQNRHPGEFTVLATGVLYDGGQKRPGNLAHSKWHQDLLCDLTDDADVSRIANFQSDALSSYFPKVYAHMYDSLGKLSRSQQELCHNFRGGSVYPTCTFNLGPNTVCLDHNDCNNAPDVSCTITVLRTFNADTGSELYLWDLALIVRFLPGTTILLSSASMRHGNLPTQLGEQCYSMTQYCPGGLLRWVRHGLRPASLLSKTKRAAIDEDHKAWWAEVLGWLSKYDKLEADREWLVRWEHGKA</sequence>
<organism evidence="1 2">
    <name type="scientific">Hericium alpestre</name>
    <dbReference type="NCBI Taxonomy" id="135208"/>
    <lineage>
        <taxon>Eukaryota</taxon>
        <taxon>Fungi</taxon>
        <taxon>Dikarya</taxon>
        <taxon>Basidiomycota</taxon>
        <taxon>Agaricomycotina</taxon>
        <taxon>Agaricomycetes</taxon>
        <taxon>Russulales</taxon>
        <taxon>Hericiaceae</taxon>
        <taxon>Hericium</taxon>
    </lineage>
</organism>
<evidence type="ECO:0000313" key="2">
    <source>
        <dbReference type="Proteomes" id="UP000298061"/>
    </source>
</evidence>